<accession>A0A3M7QNY1</accession>
<gene>
    <name evidence="1" type="ORF">BpHYR1_033536</name>
</gene>
<evidence type="ECO:0000313" key="1">
    <source>
        <dbReference type="EMBL" id="RNA12939.1"/>
    </source>
</evidence>
<dbReference type="AlphaFoldDB" id="A0A3M7QNY1"/>
<organism evidence="1 2">
    <name type="scientific">Brachionus plicatilis</name>
    <name type="common">Marine rotifer</name>
    <name type="synonym">Brachionus muelleri</name>
    <dbReference type="NCBI Taxonomy" id="10195"/>
    <lineage>
        <taxon>Eukaryota</taxon>
        <taxon>Metazoa</taxon>
        <taxon>Spiralia</taxon>
        <taxon>Gnathifera</taxon>
        <taxon>Rotifera</taxon>
        <taxon>Eurotatoria</taxon>
        <taxon>Monogononta</taxon>
        <taxon>Pseudotrocha</taxon>
        <taxon>Ploima</taxon>
        <taxon>Brachionidae</taxon>
        <taxon>Brachionus</taxon>
    </lineage>
</organism>
<evidence type="ECO:0000313" key="2">
    <source>
        <dbReference type="Proteomes" id="UP000276133"/>
    </source>
</evidence>
<sequence length="169" mass="19827">MNQSPNFIENKLAPTFIEHPLEKNSIHLLVFKKKILLEYKLLAKLVAIVFNEKVEAKKKTYIKSNIHNEITLDRSANYFSSQAVMRNFIFNIFLNNILLNFLKSNSVDSNNQISSKSQLDCVFKFEVKNFNDVNSILEKYGLYAFQHRFLGRMLSFSFKKLLYQNSLED</sequence>
<name>A0A3M7QNY1_BRAPC</name>
<protein>
    <submittedName>
        <fullName evidence="1">Uncharacterized protein</fullName>
    </submittedName>
</protein>
<comment type="caution">
    <text evidence="1">The sequence shown here is derived from an EMBL/GenBank/DDBJ whole genome shotgun (WGS) entry which is preliminary data.</text>
</comment>
<dbReference type="Proteomes" id="UP000276133">
    <property type="component" value="Unassembled WGS sequence"/>
</dbReference>
<dbReference type="EMBL" id="REGN01005555">
    <property type="protein sequence ID" value="RNA12939.1"/>
    <property type="molecule type" value="Genomic_DNA"/>
</dbReference>
<reference evidence="1 2" key="1">
    <citation type="journal article" date="2018" name="Sci. Rep.">
        <title>Genomic signatures of local adaptation to the degree of environmental predictability in rotifers.</title>
        <authorList>
            <person name="Franch-Gras L."/>
            <person name="Hahn C."/>
            <person name="Garcia-Roger E.M."/>
            <person name="Carmona M.J."/>
            <person name="Serra M."/>
            <person name="Gomez A."/>
        </authorList>
    </citation>
    <scope>NUCLEOTIDE SEQUENCE [LARGE SCALE GENOMIC DNA]</scope>
    <source>
        <strain evidence="1">HYR1</strain>
    </source>
</reference>
<proteinExistence type="predicted"/>
<keyword evidence="2" id="KW-1185">Reference proteome</keyword>